<organism evidence="1 2">
    <name type="scientific">Taphrina deformans (strain PYCC 5710 / ATCC 11124 / CBS 356.35 / IMI 108563 / JCM 9778 / NBRC 8474)</name>
    <name type="common">Peach leaf curl fungus</name>
    <name type="synonym">Lalaria deformans</name>
    <dbReference type="NCBI Taxonomy" id="1097556"/>
    <lineage>
        <taxon>Eukaryota</taxon>
        <taxon>Fungi</taxon>
        <taxon>Dikarya</taxon>
        <taxon>Ascomycota</taxon>
        <taxon>Taphrinomycotina</taxon>
        <taxon>Taphrinomycetes</taxon>
        <taxon>Taphrinales</taxon>
        <taxon>Taphrinaceae</taxon>
        <taxon>Taphrina</taxon>
    </lineage>
</organism>
<dbReference type="SUPFAM" id="SSF140860">
    <property type="entry name" value="Pseudo ankyrin repeat-like"/>
    <property type="match status" value="1"/>
</dbReference>
<dbReference type="OrthoDB" id="70387at2759"/>
<accession>R4X7M5</accession>
<evidence type="ECO:0000313" key="2">
    <source>
        <dbReference type="Proteomes" id="UP000013776"/>
    </source>
</evidence>
<gene>
    <name evidence="1" type="ORF">TAPDE_001116</name>
</gene>
<dbReference type="STRING" id="1097556.R4X7M5"/>
<dbReference type="eggNOG" id="ENOG502RYI8">
    <property type="taxonomic scope" value="Eukaryota"/>
</dbReference>
<name>R4X7M5_TAPDE</name>
<dbReference type="Proteomes" id="UP000013776">
    <property type="component" value="Unassembled WGS sequence"/>
</dbReference>
<evidence type="ECO:0008006" key="3">
    <source>
        <dbReference type="Google" id="ProtNLM"/>
    </source>
</evidence>
<sequence length="381" mass="44211">MSHQTLSQIYGKLSRADLVFLLGVRELDTAGTPSELIERLANNELSLFPAAYANFDAIKAKEYSIDKTVRLRESRYQKKAKPRADQVGLPPELWMMIIKYTNDWELSAALFLSDTCIRKPAVWDFATETDLAILHDDLPHLKRMVDKGLKVFPIPKHVIDVVLRFEYIDILEFIWKHMPSTFTNDQIPLLASRYNSPKVLQWWKQTNSPENLFYSESCLDAASSSRHTEALDWWRDSGLPLKIGRVLDFASDEGDVAVLEWWRTSGLKFKYSKLAMRHASQNGHISVLDWWLNSGLQLFYDAGCLDYATRFNRVAVLEWWFWCGLMIEYRIMDIEEALGEAVVGGNECRNWWVDKGIDFGVNNSDWMKDRILNEQAQYRHA</sequence>
<proteinExistence type="predicted"/>
<dbReference type="AlphaFoldDB" id="R4X7M5"/>
<comment type="caution">
    <text evidence="1">The sequence shown here is derived from an EMBL/GenBank/DDBJ whole genome shotgun (WGS) entry which is preliminary data.</text>
</comment>
<reference evidence="1 2" key="1">
    <citation type="journal article" date="2013" name="MBio">
        <title>Genome sequencing of the plant pathogen Taphrina deformans, the causal agent of peach leaf curl.</title>
        <authorList>
            <person name="Cisse O.H."/>
            <person name="Almeida J.M.G.C.F."/>
            <person name="Fonseca A."/>
            <person name="Kumar A.A."/>
            <person name="Salojaervi J."/>
            <person name="Overmyer K."/>
            <person name="Hauser P.M."/>
            <person name="Pagni M."/>
        </authorList>
    </citation>
    <scope>NUCLEOTIDE SEQUENCE [LARGE SCALE GENOMIC DNA]</scope>
    <source>
        <strain evidence="2">PYCC 5710 / ATCC 11124 / CBS 356.35 / IMI 108563 / JCM 9778 / NBRC 8474</strain>
    </source>
</reference>
<dbReference type="EMBL" id="CAHR02000037">
    <property type="protein sequence ID" value="CCG81410.1"/>
    <property type="molecule type" value="Genomic_DNA"/>
</dbReference>
<evidence type="ECO:0000313" key="1">
    <source>
        <dbReference type="EMBL" id="CCG81410.1"/>
    </source>
</evidence>
<protein>
    <recommendedName>
        <fullName evidence="3">Ankyrin repeat protein</fullName>
    </recommendedName>
</protein>
<keyword evidence="2" id="KW-1185">Reference proteome</keyword>